<dbReference type="InterPro" id="IPR036388">
    <property type="entry name" value="WH-like_DNA-bd_sf"/>
</dbReference>
<dbReference type="InterPro" id="IPR036631">
    <property type="entry name" value="MGMT_N_sf"/>
</dbReference>
<dbReference type="Pfam" id="PF02870">
    <property type="entry name" value="Methyltransf_1N"/>
    <property type="match status" value="1"/>
</dbReference>
<dbReference type="GO" id="GO:0032259">
    <property type="term" value="P:methylation"/>
    <property type="evidence" value="ECO:0007669"/>
    <property type="project" value="UniProtKB-KW"/>
</dbReference>
<dbReference type="EMBL" id="WTVM01000148">
    <property type="protein sequence ID" value="NMG04719.1"/>
    <property type="molecule type" value="Genomic_DNA"/>
</dbReference>
<comment type="caution">
    <text evidence="11">The sequence shown here is derived from an EMBL/GenBank/DDBJ whole genome shotgun (WGS) entry which is preliminary data.</text>
</comment>
<evidence type="ECO:0000256" key="7">
    <source>
        <dbReference type="ARBA" id="ARBA00023204"/>
    </source>
</evidence>
<feature type="domain" description="Methylated-DNA-[protein]-cysteine S-methyltransferase DNA binding" evidence="9">
    <location>
        <begin position="80"/>
        <end position="158"/>
    </location>
</feature>
<dbReference type="Proteomes" id="UP000599523">
    <property type="component" value="Unassembled WGS sequence"/>
</dbReference>
<evidence type="ECO:0000256" key="4">
    <source>
        <dbReference type="ARBA" id="ARBA00022603"/>
    </source>
</evidence>
<comment type="catalytic activity">
    <reaction evidence="8">
        <text>a 6-O-methyl-2'-deoxyguanosine in DNA + L-cysteinyl-[protein] = S-methyl-L-cysteinyl-[protein] + a 2'-deoxyguanosine in DNA</text>
        <dbReference type="Rhea" id="RHEA:24000"/>
        <dbReference type="Rhea" id="RHEA-COMP:10131"/>
        <dbReference type="Rhea" id="RHEA-COMP:10132"/>
        <dbReference type="Rhea" id="RHEA-COMP:11367"/>
        <dbReference type="Rhea" id="RHEA-COMP:11368"/>
        <dbReference type="ChEBI" id="CHEBI:29950"/>
        <dbReference type="ChEBI" id="CHEBI:82612"/>
        <dbReference type="ChEBI" id="CHEBI:85445"/>
        <dbReference type="ChEBI" id="CHEBI:85448"/>
        <dbReference type="EC" id="2.1.1.63"/>
    </reaction>
</comment>
<evidence type="ECO:0000256" key="2">
    <source>
        <dbReference type="ARBA" id="ARBA00008711"/>
    </source>
</evidence>
<dbReference type="SUPFAM" id="SSF53155">
    <property type="entry name" value="Methylated DNA-protein cysteine methyltransferase domain"/>
    <property type="match status" value="1"/>
</dbReference>
<dbReference type="FunFam" id="1.10.10.10:FF:000214">
    <property type="entry name" value="Methylated-DNA--protein-cysteine methyltransferase"/>
    <property type="match status" value="1"/>
</dbReference>
<gene>
    <name evidence="11" type="ORF">GPA21_17330</name>
</gene>
<evidence type="ECO:0000256" key="1">
    <source>
        <dbReference type="ARBA" id="ARBA00001286"/>
    </source>
</evidence>
<keyword evidence="4 11" id="KW-0489">Methyltransferase</keyword>
<evidence type="ECO:0000256" key="3">
    <source>
        <dbReference type="ARBA" id="ARBA00011918"/>
    </source>
</evidence>
<accession>A0A972J9C9</accession>
<keyword evidence="6" id="KW-0227">DNA damage</keyword>
<dbReference type="InterPro" id="IPR014048">
    <property type="entry name" value="MethylDNA_cys_MeTrfase_DNA-bd"/>
</dbReference>
<dbReference type="CDD" id="cd06445">
    <property type="entry name" value="ATase"/>
    <property type="match status" value="1"/>
</dbReference>
<dbReference type="GO" id="GO:0006281">
    <property type="term" value="P:DNA repair"/>
    <property type="evidence" value="ECO:0007669"/>
    <property type="project" value="UniProtKB-KW"/>
</dbReference>
<evidence type="ECO:0000259" key="9">
    <source>
        <dbReference type="Pfam" id="PF01035"/>
    </source>
</evidence>
<evidence type="ECO:0000256" key="5">
    <source>
        <dbReference type="ARBA" id="ARBA00022679"/>
    </source>
</evidence>
<dbReference type="InterPro" id="IPR036217">
    <property type="entry name" value="MethylDNA_cys_MeTrfase_DNAb"/>
</dbReference>
<dbReference type="InterPro" id="IPR001497">
    <property type="entry name" value="MethylDNA_cys_MeTrfase_AS"/>
</dbReference>
<dbReference type="GO" id="GO:0003908">
    <property type="term" value="F:methylated-DNA-[protein]-cysteine S-methyltransferase activity"/>
    <property type="evidence" value="ECO:0007669"/>
    <property type="project" value="UniProtKB-EC"/>
</dbReference>
<evidence type="ECO:0000256" key="6">
    <source>
        <dbReference type="ARBA" id="ARBA00022763"/>
    </source>
</evidence>
<protein>
    <recommendedName>
        <fullName evidence="3">methylated-DNA--[protein]-cysteine S-methyltransferase</fullName>
        <ecNumber evidence="3">2.1.1.63</ecNumber>
    </recommendedName>
</protein>
<keyword evidence="12" id="KW-1185">Reference proteome</keyword>
<dbReference type="InterPro" id="IPR008332">
    <property type="entry name" value="MethylG_MeTrfase_N"/>
</dbReference>
<dbReference type="Gene3D" id="1.10.10.10">
    <property type="entry name" value="Winged helix-like DNA-binding domain superfamily/Winged helix DNA-binding domain"/>
    <property type="match status" value="1"/>
</dbReference>
<keyword evidence="7" id="KW-0234">DNA repair</keyword>
<comment type="similarity">
    <text evidence="2">Belongs to the MGMT family.</text>
</comment>
<dbReference type="Pfam" id="PF01035">
    <property type="entry name" value="DNA_binding_1"/>
    <property type="match status" value="1"/>
</dbReference>
<comment type="catalytic activity">
    <reaction evidence="1">
        <text>a 4-O-methyl-thymidine in DNA + L-cysteinyl-[protein] = a thymidine in DNA + S-methyl-L-cysteinyl-[protein]</text>
        <dbReference type="Rhea" id="RHEA:53428"/>
        <dbReference type="Rhea" id="RHEA-COMP:10131"/>
        <dbReference type="Rhea" id="RHEA-COMP:10132"/>
        <dbReference type="Rhea" id="RHEA-COMP:13555"/>
        <dbReference type="Rhea" id="RHEA-COMP:13556"/>
        <dbReference type="ChEBI" id="CHEBI:29950"/>
        <dbReference type="ChEBI" id="CHEBI:82612"/>
        <dbReference type="ChEBI" id="CHEBI:137386"/>
        <dbReference type="ChEBI" id="CHEBI:137387"/>
        <dbReference type="EC" id="2.1.1.63"/>
    </reaction>
</comment>
<reference evidence="11" key="1">
    <citation type="submission" date="2019-12" db="EMBL/GenBank/DDBJ databases">
        <title>Comparative genomics gives insights into the taxonomy of the Azoarcus-Aromatoleum group and reveals separate origins of nif in the plant-associated Azoarcus and non-plant-associated Aromatoleum sub-groups.</title>
        <authorList>
            <person name="Lafos M."/>
            <person name="Maluk M."/>
            <person name="Batista M."/>
            <person name="Junghare M."/>
            <person name="Carmona M."/>
            <person name="Faoro H."/>
            <person name="Cruz L.M."/>
            <person name="Battistoni F."/>
            <person name="De Souza E."/>
            <person name="Pedrosa F."/>
            <person name="Chen W.-M."/>
            <person name="Poole P.S."/>
            <person name="Dixon R.A."/>
            <person name="James E.K."/>
        </authorList>
    </citation>
    <scope>NUCLEOTIDE SEQUENCE</scope>
    <source>
        <strain evidence="11">NSC3</strain>
    </source>
</reference>
<sequence length="167" mass="17961">MKAGLRHLRFVTPMGPLLAFADSAGLCGLYFEDQKDCPSSGQSNADDADPILRQTRDQILDYFAGRLGAFSVPLSPAVTPFQQRVRDALLKVPAAHTTTYGALARSIDSPRGFRAVAQALARNPIIIIVPCHRVLASDGSLGGFSAGLARKPALLAHEVQHWPRTES</sequence>
<proteinExistence type="inferred from homology"/>
<dbReference type="Gene3D" id="3.30.160.70">
    <property type="entry name" value="Methylated DNA-protein cysteine methyltransferase domain"/>
    <property type="match status" value="1"/>
</dbReference>
<evidence type="ECO:0000259" key="10">
    <source>
        <dbReference type="Pfam" id="PF02870"/>
    </source>
</evidence>
<dbReference type="RefSeq" id="WP_168989362.1">
    <property type="nucleotide sequence ID" value="NZ_CAWPHM010000053.1"/>
</dbReference>
<dbReference type="PANTHER" id="PTHR10815:SF13">
    <property type="entry name" value="METHYLATED-DNA--PROTEIN-CYSTEINE METHYLTRANSFERASE"/>
    <property type="match status" value="1"/>
</dbReference>
<dbReference type="NCBIfam" id="TIGR00589">
    <property type="entry name" value="ogt"/>
    <property type="match status" value="1"/>
</dbReference>
<evidence type="ECO:0000313" key="12">
    <source>
        <dbReference type="Proteomes" id="UP000599523"/>
    </source>
</evidence>
<dbReference type="EC" id="2.1.1.63" evidence="3"/>
<organism evidence="11 12">
    <name type="scientific">Azoarcus taiwanensis</name>
    <dbReference type="NCBI Taxonomy" id="666964"/>
    <lineage>
        <taxon>Bacteria</taxon>
        <taxon>Pseudomonadati</taxon>
        <taxon>Pseudomonadota</taxon>
        <taxon>Betaproteobacteria</taxon>
        <taxon>Rhodocyclales</taxon>
        <taxon>Zoogloeaceae</taxon>
        <taxon>Azoarcus</taxon>
    </lineage>
</organism>
<name>A0A972J9C9_9RHOO</name>
<keyword evidence="5 11" id="KW-0808">Transferase</keyword>
<dbReference type="SUPFAM" id="SSF46767">
    <property type="entry name" value="Methylated DNA-protein cysteine methyltransferase, C-terminal domain"/>
    <property type="match status" value="1"/>
</dbReference>
<evidence type="ECO:0000256" key="8">
    <source>
        <dbReference type="ARBA" id="ARBA00049348"/>
    </source>
</evidence>
<dbReference type="PROSITE" id="PS00374">
    <property type="entry name" value="MGMT"/>
    <property type="match status" value="1"/>
</dbReference>
<feature type="domain" description="Methylguanine DNA methyltransferase ribonuclease-like" evidence="10">
    <location>
        <begin position="12"/>
        <end position="76"/>
    </location>
</feature>
<dbReference type="PANTHER" id="PTHR10815">
    <property type="entry name" value="METHYLATED-DNA--PROTEIN-CYSTEINE METHYLTRANSFERASE"/>
    <property type="match status" value="1"/>
</dbReference>
<dbReference type="AlphaFoldDB" id="A0A972J9C9"/>
<evidence type="ECO:0000313" key="11">
    <source>
        <dbReference type="EMBL" id="NMG04719.1"/>
    </source>
</evidence>